<sequence length="122" mass="14099">RGDRSRSPPARAPPPPLRPLPCRARGCSSLLPRRRRRRRRRASSRSPGLPWRRRCLCGLPEEEEDVKMAELQMLLEEEIPGGRRALFDSYTNLERVADYCENNYIQVEGNIPFSTLLKVEAK</sequence>
<feature type="compositionally biased region" description="Pro residues" evidence="2">
    <location>
        <begin position="10"/>
        <end position="19"/>
    </location>
</feature>
<feature type="region of interest" description="Disordered" evidence="2">
    <location>
        <begin position="1"/>
        <end position="25"/>
    </location>
</feature>
<evidence type="ECO:0000256" key="2">
    <source>
        <dbReference type="SAM" id="MobiDB-lite"/>
    </source>
</evidence>
<reference evidence="3" key="2">
    <citation type="submission" date="2025-08" db="UniProtKB">
        <authorList>
            <consortium name="Ensembl"/>
        </authorList>
    </citation>
    <scope>IDENTIFICATION</scope>
    <source>
        <strain evidence="3">Thoroughbred</strain>
    </source>
</reference>
<dbReference type="AlphaFoldDB" id="A0A9L0SJC0"/>
<accession>A0A9L0SJC0</accession>
<dbReference type="GeneTree" id="ENSGT00940000156089"/>
<evidence type="ECO:0000256" key="1">
    <source>
        <dbReference type="ARBA" id="ARBA00010020"/>
    </source>
</evidence>
<reference evidence="3 4" key="1">
    <citation type="journal article" date="2009" name="Science">
        <title>Genome sequence, comparative analysis, and population genetics of the domestic horse.</title>
        <authorList>
            <consortium name="Broad Institute Genome Sequencing Platform"/>
            <consortium name="Broad Institute Whole Genome Assembly Team"/>
            <person name="Wade C.M."/>
            <person name="Giulotto E."/>
            <person name="Sigurdsson S."/>
            <person name="Zoli M."/>
            <person name="Gnerre S."/>
            <person name="Imsland F."/>
            <person name="Lear T.L."/>
            <person name="Adelson D.L."/>
            <person name="Bailey E."/>
            <person name="Bellone R.R."/>
            <person name="Bloecker H."/>
            <person name="Distl O."/>
            <person name="Edgar R.C."/>
            <person name="Garber M."/>
            <person name="Leeb T."/>
            <person name="Mauceli E."/>
            <person name="MacLeod J.N."/>
            <person name="Penedo M.C.T."/>
            <person name="Raison J.M."/>
            <person name="Sharpe T."/>
            <person name="Vogel J."/>
            <person name="Andersson L."/>
            <person name="Antczak D.F."/>
            <person name="Biagi T."/>
            <person name="Binns M.M."/>
            <person name="Chowdhary B.P."/>
            <person name="Coleman S.J."/>
            <person name="Della Valle G."/>
            <person name="Fryc S."/>
            <person name="Guerin G."/>
            <person name="Hasegawa T."/>
            <person name="Hill E.W."/>
            <person name="Jurka J."/>
            <person name="Kiialainen A."/>
            <person name="Lindgren G."/>
            <person name="Liu J."/>
            <person name="Magnani E."/>
            <person name="Mickelson J.R."/>
            <person name="Murray J."/>
            <person name="Nergadze S.G."/>
            <person name="Onofrio R."/>
            <person name="Pedroni S."/>
            <person name="Piras M.F."/>
            <person name="Raudsepp T."/>
            <person name="Rocchi M."/>
            <person name="Roeed K.H."/>
            <person name="Ryder O.A."/>
            <person name="Searle S."/>
            <person name="Skow L."/>
            <person name="Swinburne J.E."/>
            <person name="Syvaenen A.C."/>
            <person name="Tozaki T."/>
            <person name="Valberg S.J."/>
            <person name="Vaudin M."/>
            <person name="White J.R."/>
            <person name="Zody M.C."/>
            <person name="Lander E.S."/>
            <person name="Lindblad-Toh K."/>
        </authorList>
    </citation>
    <scope>NUCLEOTIDE SEQUENCE [LARGE SCALE GENOMIC DNA]</scope>
    <source>
        <strain evidence="3 4">Thoroughbred</strain>
    </source>
</reference>
<name>A0A9L0SJC0_HORSE</name>
<evidence type="ECO:0000313" key="4">
    <source>
        <dbReference type="Proteomes" id="UP000002281"/>
    </source>
</evidence>
<dbReference type="PANTHER" id="PTHR10460:SF26">
    <property type="entry name" value="ABL INTERACTOR 2"/>
    <property type="match status" value="1"/>
</dbReference>
<dbReference type="PANTHER" id="PTHR10460">
    <property type="entry name" value="ABL INTERACTOR FAMILY MEMBER"/>
    <property type="match status" value="1"/>
</dbReference>
<dbReference type="Gene3D" id="6.10.140.1620">
    <property type="match status" value="1"/>
</dbReference>
<organism evidence="3 4">
    <name type="scientific">Equus caballus</name>
    <name type="common">Horse</name>
    <dbReference type="NCBI Taxonomy" id="9796"/>
    <lineage>
        <taxon>Eukaryota</taxon>
        <taxon>Metazoa</taxon>
        <taxon>Chordata</taxon>
        <taxon>Craniata</taxon>
        <taxon>Vertebrata</taxon>
        <taxon>Euteleostomi</taxon>
        <taxon>Mammalia</taxon>
        <taxon>Eutheria</taxon>
        <taxon>Laurasiatheria</taxon>
        <taxon>Perissodactyla</taxon>
        <taxon>Equidae</taxon>
        <taxon>Equus</taxon>
    </lineage>
</organism>
<keyword evidence="4" id="KW-1185">Reference proteome</keyword>
<dbReference type="Ensembl" id="ENSECAT00000099183.1">
    <property type="protein sequence ID" value="ENSECAP00000074284.1"/>
    <property type="gene ID" value="ENSECAG00000018236.4"/>
</dbReference>
<proteinExistence type="inferred from homology"/>
<dbReference type="Proteomes" id="UP000002281">
    <property type="component" value="Chromosome 18"/>
</dbReference>
<reference evidence="3" key="3">
    <citation type="submission" date="2025-09" db="UniProtKB">
        <authorList>
            <consortium name="Ensembl"/>
        </authorList>
    </citation>
    <scope>IDENTIFICATION</scope>
    <source>
        <strain evidence="3">Thoroughbred</strain>
    </source>
</reference>
<comment type="similarity">
    <text evidence="1">Belongs to the ABI family.</text>
</comment>
<gene>
    <name evidence="3" type="primary">ABI2</name>
</gene>
<evidence type="ECO:0000313" key="3">
    <source>
        <dbReference type="Ensembl" id="ENSECAP00000074284.1"/>
    </source>
</evidence>
<protein>
    <submittedName>
        <fullName evidence="3">Abl interactor 2</fullName>
    </submittedName>
</protein>
<dbReference type="InterPro" id="IPR028457">
    <property type="entry name" value="ABI"/>
</dbReference>